<comment type="caution">
    <text evidence="17">The sequence shown here is derived from an EMBL/GenBank/DDBJ whole genome shotgun (WGS) entry which is preliminary data.</text>
</comment>
<dbReference type="PANTHER" id="PTHR11406:SF23">
    <property type="entry name" value="PHOSPHOGLYCERATE KINASE 1, CHLOROPLASTIC-RELATED"/>
    <property type="match status" value="1"/>
</dbReference>
<dbReference type="AlphaFoldDB" id="A0A6G4HUF7"/>
<evidence type="ECO:0000256" key="6">
    <source>
        <dbReference type="ARBA" id="ARBA00016471"/>
    </source>
</evidence>
<evidence type="ECO:0000313" key="17">
    <source>
        <dbReference type="EMBL" id="NFV16800.1"/>
    </source>
</evidence>
<evidence type="ECO:0000256" key="16">
    <source>
        <dbReference type="RuleBase" id="RU000532"/>
    </source>
</evidence>
<evidence type="ECO:0000256" key="14">
    <source>
        <dbReference type="PIRSR" id="PIRSR000724-1"/>
    </source>
</evidence>
<evidence type="ECO:0000256" key="1">
    <source>
        <dbReference type="ARBA" id="ARBA00000642"/>
    </source>
</evidence>
<dbReference type="InterPro" id="IPR036043">
    <property type="entry name" value="Phosphoglycerate_kinase_sf"/>
</dbReference>
<evidence type="ECO:0000256" key="2">
    <source>
        <dbReference type="ARBA" id="ARBA00004496"/>
    </source>
</evidence>
<organism evidence="17">
    <name type="scientific">Clostridium botulinum</name>
    <dbReference type="NCBI Taxonomy" id="1491"/>
    <lineage>
        <taxon>Bacteria</taxon>
        <taxon>Bacillati</taxon>
        <taxon>Bacillota</taxon>
        <taxon>Clostridia</taxon>
        <taxon>Eubacteriales</taxon>
        <taxon>Clostridiaceae</taxon>
        <taxon>Clostridium</taxon>
    </lineage>
</organism>
<comment type="pathway">
    <text evidence="3 13">Carbohydrate degradation; glycolysis; pyruvate from D-glyceraldehyde 3-phosphate: step 2/5.</text>
</comment>
<dbReference type="FunFam" id="3.40.50.1260:FF:000008">
    <property type="entry name" value="Phosphoglycerate kinase"/>
    <property type="match status" value="1"/>
</dbReference>
<keyword evidence="9 13" id="KW-0547">Nucleotide-binding</keyword>
<evidence type="ECO:0000256" key="9">
    <source>
        <dbReference type="ARBA" id="ARBA00022741"/>
    </source>
</evidence>
<dbReference type="InterPro" id="IPR015824">
    <property type="entry name" value="Phosphoglycerate_kinase_N"/>
</dbReference>
<dbReference type="GO" id="GO:0005829">
    <property type="term" value="C:cytosol"/>
    <property type="evidence" value="ECO:0007669"/>
    <property type="project" value="TreeGrafter"/>
</dbReference>
<keyword evidence="7 13" id="KW-0963">Cytoplasm</keyword>
<evidence type="ECO:0000256" key="4">
    <source>
        <dbReference type="ARBA" id="ARBA00008982"/>
    </source>
</evidence>
<dbReference type="PANTHER" id="PTHR11406">
    <property type="entry name" value="PHOSPHOGLYCERATE KINASE"/>
    <property type="match status" value="1"/>
</dbReference>
<dbReference type="Gene3D" id="3.40.50.1260">
    <property type="entry name" value="Phosphoglycerate kinase, N-terminal domain"/>
    <property type="match status" value="2"/>
</dbReference>
<dbReference type="UniPathway" id="UPA00109">
    <property type="reaction ID" value="UER00185"/>
</dbReference>
<feature type="binding site" evidence="13 15">
    <location>
        <begin position="354"/>
        <end position="357"/>
    </location>
    <ligand>
        <name>ATP</name>
        <dbReference type="ChEBI" id="CHEBI:30616"/>
    </ligand>
</feature>
<reference evidence="17" key="1">
    <citation type="submission" date="2019-04" db="EMBL/GenBank/DDBJ databases">
        <title>Genome sequencing of Clostridium botulinum Groups I-IV and Clostridium butyricum.</title>
        <authorList>
            <person name="Brunt J."/>
            <person name="Van Vliet A.H.M."/>
            <person name="Stringer S.C."/>
            <person name="Carter A.T."/>
            <person name="Peck M.W."/>
        </authorList>
    </citation>
    <scope>NUCLEOTIDE SEQUENCE</scope>
    <source>
        <strain evidence="17">751/1</strain>
    </source>
</reference>
<dbReference type="GO" id="GO:0006096">
    <property type="term" value="P:glycolytic process"/>
    <property type="evidence" value="ECO:0007669"/>
    <property type="project" value="UniProtKB-UniRule"/>
</dbReference>
<sequence length="398" mass="43088">MNYNKKSIEDIDVKGKKVLVRCDFNVPLNEGKITDENRLVGALPTIKYLMEKGAKIILCSHMGKPKGEPKKELSLLPVAKRLSEMLNKEVIFADDDNVVGENAKKAVEDMKDGDVVLLQNTRYRKEETKNEEVFSKELASLADVFVNDAFGTAHRAHCSIVGVTNYLKEAACGYLIQKELKFLGNAVEKPERPFVAILGGAKVSDKINVINNLLDKVDTLIIGGGMGYTFLKAQGYTIGNSLVEEDKVEYSKEMIDKAKEKGVNLLLPIDNVVADKFDKDASPVVTEDQNIGEGYMGLDIGPKTAKIYSDAIKSAKTVVWNGPMGVFEFKNFANGTIEVAKAMADSDAVTIIGGGDSAAAVNILGFGDKMTHISTGGGASLEFLEGKELPGIAALNDK</sequence>
<evidence type="ECO:0000256" key="8">
    <source>
        <dbReference type="ARBA" id="ARBA00022679"/>
    </source>
</evidence>
<feature type="binding site" evidence="14">
    <location>
        <position position="122"/>
    </location>
    <ligand>
        <name>(2R)-3-phosphoglycerate</name>
        <dbReference type="ChEBI" id="CHEBI:58272"/>
    </ligand>
</feature>
<protein>
    <recommendedName>
        <fullName evidence="6 13">Phosphoglycerate kinase</fullName>
        <ecNumber evidence="5 13">2.7.2.3</ecNumber>
    </recommendedName>
</protein>
<dbReference type="RefSeq" id="WP_061311564.1">
    <property type="nucleotide sequence ID" value="NZ_JACBCU010000002.1"/>
</dbReference>
<evidence type="ECO:0000256" key="3">
    <source>
        <dbReference type="ARBA" id="ARBA00004838"/>
    </source>
</evidence>
<dbReference type="GO" id="GO:0006094">
    <property type="term" value="P:gluconeogenesis"/>
    <property type="evidence" value="ECO:0007669"/>
    <property type="project" value="TreeGrafter"/>
</dbReference>
<dbReference type="PRINTS" id="PR00477">
    <property type="entry name" value="PHGLYCKINASE"/>
</dbReference>
<feature type="binding site" evidence="13">
    <location>
        <position position="38"/>
    </location>
    <ligand>
        <name>substrate</name>
    </ligand>
</feature>
<feature type="binding site" evidence="13 15">
    <location>
        <position position="206"/>
    </location>
    <ligand>
        <name>ATP</name>
        <dbReference type="ChEBI" id="CHEBI:30616"/>
    </ligand>
</feature>
<dbReference type="CDD" id="cd00318">
    <property type="entry name" value="Phosphoglycerate_kinase"/>
    <property type="match status" value="1"/>
</dbReference>
<evidence type="ECO:0000256" key="7">
    <source>
        <dbReference type="ARBA" id="ARBA00022490"/>
    </source>
</evidence>
<comment type="catalytic activity">
    <reaction evidence="1 13 16">
        <text>(2R)-3-phosphoglycerate + ATP = (2R)-3-phospho-glyceroyl phosphate + ADP</text>
        <dbReference type="Rhea" id="RHEA:14801"/>
        <dbReference type="ChEBI" id="CHEBI:30616"/>
        <dbReference type="ChEBI" id="CHEBI:57604"/>
        <dbReference type="ChEBI" id="CHEBI:58272"/>
        <dbReference type="ChEBI" id="CHEBI:456216"/>
        <dbReference type="EC" id="2.7.2.3"/>
    </reaction>
</comment>
<evidence type="ECO:0000256" key="10">
    <source>
        <dbReference type="ARBA" id="ARBA00022777"/>
    </source>
</evidence>
<evidence type="ECO:0000256" key="11">
    <source>
        <dbReference type="ARBA" id="ARBA00022840"/>
    </source>
</evidence>
<dbReference type="InterPro" id="IPR001576">
    <property type="entry name" value="Phosphoglycerate_kinase"/>
</dbReference>
<evidence type="ECO:0000256" key="5">
    <source>
        <dbReference type="ARBA" id="ARBA00013061"/>
    </source>
</evidence>
<evidence type="ECO:0000256" key="12">
    <source>
        <dbReference type="ARBA" id="ARBA00023152"/>
    </source>
</evidence>
<dbReference type="GO" id="GO:0004618">
    <property type="term" value="F:phosphoglycerate kinase activity"/>
    <property type="evidence" value="ECO:0007669"/>
    <property type="project" value="UniProtKB-UniRule"/>
</dbReference>
<feature type="binding site" evidence="13 14">
    <location>
        <begin position="61"/>
        <end position="64"/>
    </location>
    <ligand>
        <name>substrate</name>
    </ligand>
</feature>
<dbReference type="SUPFAM" id="SSF53748">
    <property type="entry name" value="Phosphoglycerate kinase"/>
    <property type="match status" value="1"/>
</dbReference>
<keyword evidence="8 13" id="KW-0808">Transferase</keyword>
<dbReference type="PROSITE" id="PS00111">
    <property type="entry name" value="PGLYCERATE_KINASE"/>
    <property type="match status" value="1"/>
</dbReference>
<comment type="subunit">
    <text evidence="13">Monomer.</text>
</comment>
<comment type="similarity">
    <text evidence="4 13 16">Belongs to the phosphoglycerate kinase family.</text>
</comment>
<keyword evidence="11 13" id="KW-0067">ATP-binding</keyword>
<name>A0A6G4HUF7_CLOBO</name>
<dbReference type="PIRSF" id="PIRSF000724">
    <property type="entry name" value="Pgk"/>
    <property type="match status" value="1"/>
</dbReference>
<evidence type="ECO:0000256" key="15">
    <source>
        <dbReference type="PIRSR" id="PIRSR000724-2"/>
    </source>
</evidence>
<feature type="binding site" evidence="13">
    <location>
        <position position="122"/>
    </location>
    <ligand>
        <name>substrate</name>
    </ligand>
</feature>
<feature type="binding site" evidence="13">
    <location>
        <position position="297"/>
    </location>
    <ligand>
        <name>ATP</name>
        <dbReference type="ChEBI" id="CHEBI:30616"/>
    </ligand>
</feature>
<dbReference type="HAMAP" id="MF_00145">
    <property type="entry name" value="Phosphoglyc_kinase"/>
    <property type="match status" value="1"/>
</dbReference>
<feature type="binding site" evidence="13 14">
    <location>
        <begin position="23"/>
        <end position="25"/>
    </location>
    <ligand>
        <name>substrate</name>
    </ligand>
</feature>
<dbReference type="EC" id="2.7.2.3" evidence="5 13"/>
<keyword evidence="12 13" id="KW-0324">Glycolysis</keyword>
<keyword evidence="10 13" id="KW-0418">Kinase</keyword>
<dbReference type="GO" id="GO:0043531">
    <property type="term" value="F:ADP binding"/>
    <property type="evidence" value="ECO:0007669"/>
    <property type="project" value="TreeGrafter"/>
</dbReference>
<dbReference type="InterPro" id="IPR015911">
    <property type="entry name" value="Phosphoglycerate_kinase_CS"/>
</dbReference>
<feature type="binding site" evidence="14">
    <location>
        <position position="155"/>
    </location>
    <ligand>
        <name>(2R)-3-phosphoglycerate</name>
        <dbReference type="ChEBI" id="CHEBI:58272"/>
    </ligand>
</feature>
<accession>A0A6G4HUF7</accession>
<feature type="binding site" evidence="13 15">
    <location>
        <position position="328"/>
    </location>
    <ligand>
        <name>ATP</name>
        <dbReference type="ChEBI" id="CHEBI:30616"/>
    </ligand>
</feature>
<feature type="binding site" evidence="13">
    <location>
        <position position="155"/>
    </location>
    <ligand>
        <name>substrate</name>
    </ligand>
</feature>
<gene>
    <name evidence="13" type="primary">pgk</name>
    <name evidence="17" type="ORF">FDG29_11590</name>
</gene>
<dbReference type="EMBL" id="SXEU01000004">
    <property type="protein sequence ID" value="NFV16800.1"/>
    <property type="molecule type" value="Genomic_DNA"/>
</dbReference>
<dbReference type="Pfam" id="PF00162">
    <property type="entry name" value="PGK"/>
    <property type="match status" value="1"/>
</dbReference>
<feature type="binding site" evidence="14">
    <location>
        <position position="38"/>
    </location>
    <ligand>
        <name>(2R)-3-phosphoglycerate</name>
        <dbReference type="ChEBI" id="CHEBI:58272"/>
    </ligand>
</feature>
<evidence type="ECO:0000256" key="13">
    <source>
        <dbReference type="HAMAP-Rule" id="MF_00145"/>
    </source>
</evidence>
<dbReference type="GO" id="GO:0005524">
    <property type="term" value="F:ATP binding"/>
    <property type="evidence" value="ECO:0007669"/>
    <property type="project" value="UniProtKB-KW"/>
</dbReference>
<dbReference type="FunFam" id="3.40.50.1260:FF:000007">
    <property type="entry name" value="Phosphoglycerate kinase"/>
    <property type="match status" value="1"/>
</dbReference>
<comment type="subcellular location">
    <subcellularLocation>
        <location evidence="2 13">Cytoplasm</location>
    </subcellularLocation>
</comment>
<proteinExistence type="inferred from homology"/>